<evidence type="ECO:0000256" key="3">
    <source>
        <dbReference type="ARBA" id="ARBA00022741"/>
    </source>
</evidence>
<dbReference type="InterPro" id="IPR056789">
    <property type="entry name" value="LRR_R13L1-DRL21"/>
</dbReference>
<evidence type="ECO:0000256" key="5">
    <source>
        <dbReference type="ARBA" id="ARBA00022840"/>
    </source>
</evidence>
<dbReference type="FunFam" id="1.10.10.10:FF:000322">
    <property type="entry name" value="Probable disease resistance protein At1g63360"/>
    <property type="match status" value="1"/>
</dbReference>
<dbReference type="GO" id="GO:0051707">
    <property type="term" value="P:response to other organism"/>
    <property type="evidence" value="ECO:0007669"/>
    <property type="project" value="UniProtKB-ARBA"/>
</dbReference>
<accession>A0A803P695</accession>
<keyword evidence="2" id="KW-0677">Repeat</keyword>
<dbReference type="SUPFAM" id="SSF52540">
    <property type="entry name" value="P-loop containing nucleoside triphosphate hydrolases"/>
    <property type="match status" value="1"/>
</dbReference>
<feature type="domain" description="R13L1/DRL21-like LRR repeat region" evidence="9">
    <location>
        <begin position="698"/>
        <end position="817"/>
    </location>
</feature>
<evidence type="ECO:0000313" key="10">
    <source>
        <dbReference type="EnsemblPlants" id="cds.evm.model.03.168"/>
    </source>
</evidence>
<feature type="domain" description="Disease resistance protein winged helix" evidence="8">
    <location>
        <begin position="437"/>
        <end position="506"/>
    </location>
</feature>
<dbReference type="GO" id="GO:0043531">
    <property type="term" value="F:ADP binding"/>
    <property type="evidence" value="ECO:0007669"/>
    <property type="project" value="InterPro"/>
</dbReference>
<proteinExistence type="predicted"/>
<evidence type="ECO:0000259" key="9">
    <source>
        <dbReference type="Pfam" id="PF25019"/>
    </source>
</evidence>
<dbReference type="PANTHER" id="PTHR36766">
    <property type="entry name" value="PLANT BROAD-SPECTRUM MILDEW RESISTANCE PROTEIN RPW8"/>
    <property type="match status" value="1"/>
</dbReference>
<evidence type="ECO:0000259" key="7">
    <source>
        <dbReference type="Pfam" id="PF18052"/>
    </source>
</evidence>
<dbReference type="Gramene" id="evm.model.03.168">
    <property type="protein sequence ID" value="cds.evm.model.03.168"/>
    <property type="gene ID" value="evm.TU.03.168"/>
</dbReference>
<dbReference type="SUPFAM" id="SSF52058">
    <property type="entry name" value="L domain-like"/>
    <property type="match status" value="1"/>
</dbReference>
<dbReference type="Gene3D" id="1.10.10.10">
    <property type="entry name" value="Winged helix-like DNA-binding domain superfamily/Winged helix DNA-binding domain"/>
    <property type="match status" value="1"/>
</dbReference>
<keyword evidence="5" id="KW-0067">ATP-binding</keyword>
<sequence>MAAEMVAGALLSASLQVLFQRLASEEIPRLFQGKKLILEQLDELNIVLLSAHALLNDAEEKQLQNPEVKMWLFNLQDVIYQADDLVDRIDYEALRSKLGDDESSSSSSKVFKQLKSRLPFLSQFDESVRLDTVEILRKLKILVDQKDALGLREGAQNKLSQRPPAPLVEQADVYGRAAEKELIVDLLLKDDVDSGNKISVIPIVGMGGVGKTTLAQLVYDDDRVQKYFQIKVWITVSDEFDISRITKEIYEGVISYKCHIENSEEIRRRLKKELKGKKFLFVHDDVWSESYSQWDTLKSCFNSGANGSKIIVTTRSTIVANTMATCKIHQLQTLMNEDCWKLFVKHAFGNKVDLNESQDLQVIGRKIVDKCKGLPLAIKSLGGLLRSERDSKKWEDILKSDTWEELYKKEGSILPALWLSYRHLPAHLKRCFVYCSIFPKDYEFDGKDLILLWMAEGFLETDKKYKKMEELGEEYLQDLLSRSFFQHSSYKKESFLQMHDMVHDLAMFASSGFCFRMDKSNDLLGLSTKIRHLSYMKTEKYDARTLKCLSEANCLRTFLALPFEQDSVDNFLPYDMLLSVGSCLRVLSLNNSSITKLPDSIGNLKHLRYLDLSCTAIEELNNSICTLYNLQTLLLLNCYKLSQLPKKMGSLINLRYLEIDGVPLKEIPEDISNMKHLQFLSNVILSNKNSGGFKMKSVAKLANLRCISGLENINNATEASEANLKDKKGLSILTLIWNVNGSVADSSQKEKDILDALQPHTNLEHLGIENYRGTIFSDWIGNSSISNLVFISLFNCKSCYILPPLGQLKFLKDLFIFGCDSVILIGDEIHDKDPLFRCLERLRIEGMLEWKDWSFSSEVVQEGQIFPLLKTLVIHNCPKLNVVLPCYLPSLESLRILSCEQSVVLLPRTQQAVIAPPSLVYVRISNCPVLESLLDLTSHSKVRSLHLNYSKTSFQNCKKWDLHRLSSLKVLTIKDWEDDFFPEEGLLPTTLNRLEIWYSSKLETLNGKAFQQLTSLTTLDISNCERLRCLPEEGLPTSLSYLYIFECPLLNQRCEKGGEDWPKIQHITEVWLDHELIN</sequence>
<evidence type="ECO:0000256" key="1">
    <source>
        <dbReference type="ARBA" id="ARBA00022614"/>
    </source>
</evidence>
<name>A0A803P695_CANSA</name>
<feature type="domain" description="Disease resistance N-terminal" evidence="7">
    <location>
        <begin position="11"/>
        <end position="106"/>
    </location>
</feature>
<dbReference type="EMBL" id="UZAU01000246">
    <property type="status" value="NOT_ANNOTATED_CDS"/>
    <property type="molecule type" value="Genomic_DNA"/>
</dbReference>
<dbReference type="Proteomes" id="UP000596661">
    <property type="component" value="Chromosome 3"/>
</dbReference>
<dbReference type="Gene3D" id="3.40.50.300">
    <property type="entry name" value="P-loop containing nucleotide triphosphate hydrolases"/>
    <property type="match status" value="1"/>
</dbReference>
<feature type="domain" description="NB-ARC" evidence="6">
    <location>
        <begin position="185"/>
        <end position="352"/>
    </location>
</feature>
<dbReference type="InterPro" id="IPR041118">
    <property type="entry name" value="Rx_N"/>
</dbReference>
<dbReference type="Gene3D" id="3.80.10.10">
    <property type="entry name" value="Ribonuclease Inhibitor"/>
    <property type="match status" value="2"/>
</dbReference>
<evidence type="ECO:0000256" key="4">
    <source>
        <dbReference type="ARBA" id="ARBA00022821"/>
    </source>
</evidence>
<protein>
    <submittedName>
        <fullName evidence="10">Uncharacterized protein</fullName>
    </submittedName>
</protein>
<dbReference type="InterPro" id="IPR042197">
    <property type="entry name" value="Apaf_helical"/>
</dbReference>
<dbReference type="GO" id="GO:0006952">
    <property type="term" value="P:defense response"/>
    <property type="evidence" value="ECO:0007669"/>
    <property type="project" value="UniProtKB-KW"/>
</dbReference>
<dbReference type="Gene3D" id="1.20.5.4130">
    <property type="match status" value="1"/>
</dbReference>
<dbReference type="AlphaFoldDB" id="A0A803P695"/>
<dbReference type="FunFam" id="3.40.50.300:FF:001091">
    <property type="entry name" value="Probable disease resistance protein At1g61300"/>
    <property type="match status" value="1"/>
</dbReference>
<dbReference type="PRINTS" id="PR00364">
    <property type="entry name" value="DISEASERSIST"/>
</dbReference>
<dbReference type="GO" id="GO:0005524">
    <property type="term" value="F:ATP binding"/>
    <property type="evidence" value="ECO:0007669"/>
    <property type="project" value="UniProtKB-KW"/>
</dbReference>
<organism evidence="10 11">
    <name type="scientific">Cannabis sativa</name>
    <name type="common">Hemp</name>
    <name type="synonym">Marijuana</name>
    <dbReference type="NCBI Taxonomy" id="3483"/>
    <lineage>
        <taxon>Eukaryota</taxon>
        <taxon>Viridiplantae</taxon>
        <taxon>Streptophyta</taxon>
        <taxon>Embryophyta</taxon>
        <taxon>Tracheophyta</taxon>
        <taxon>Spermatophyta</taxon>
        <taxon>Magnoliopsida</taxon>
        <taxon>eudicotyledons</taxon>
        <taxon>Gunneridae</taxon>
        <taxon>Pentapetalae</taxon>
        <taxon>rosids</taxon>
        <taxon>fabids</taxon>
        <taxon>Rosales</taxon>
        <taxon>Cannabaceae</taxon>
        <taxon>Cannabis</taxon>
    </lineage>
</organism>
<dbReference type="InterPro" id="IPR032675">
    <property type="entry name" value="LRR_dom_sf"/>
</dbReference>
<keyword evidence="11" id="KW-1185">Reference proteome</keyword>
<dbReference type="EnsemblPlants" id="evm.model.03.168">
    <property type="protein sequence ID" value="cds.evm.model.03.168"/>
    <property type="gene ID" value="evm.TU.03.168"/>
</dbReference>
<dbReference type="Pfam" id="PF23559">
    <property type="entry name" value="WHD_DRP"/>
    <property type="match status" value="1"/>
</dbReference>
<dbReference type="Pfam" id="PF00931">
    <property type="entry name" value="NB-ARC"/>
    <property type="match status" value="1"/>
</dbReference>
<reference evidence="10" key="1">
    <citation type="submission" date="2018-11" db="EMBL/GenBank/DDBJ databases">
        <authorList>
            <person name="Grassa J C."/>
        </authorList>
    </citation>
    <scope>NUCLEOTIDE SEQUENCE [LARGE SCALE GENOMIC DNA]</scope>
</reference>
<dbReference type="Pfam" id="PF18052">
    <property type="entry name" value="Rx_N"/>
    <property type="match status" value="1"/>
</dbReference>
<dbReference type="OMA" id="LMIEGKC"/>
<dbReference type="OrthoDB" id="25838at2759"/>
<keyword evidence="1" id="KW-0433">Leucine-rich repeat</keyword>
<dbReference type="SUPFAM" id="SSF52047">
    <property type="entry name" value="RNI-like"/>
    <property type="match status" value="1"/>
</dbReference>
<dbReference type="InterPro" id="IPR002182">
    <property type="entry name" value="NB-ARC"/>
</dbReference>
<keyword evidence="3" id="KW-0547">Nucleotide-binding</keyword>
<dbReference type="InterPro" id="IPR027417">
    <property type="entry name" value="P-loop_NTPase"/>
</dbReference>
<dbReference type="PANTHER" id="PTHR36766:SF40">
    <property type="entry name" value="DISEASE RESISTANCE PROTEIN RGA3"/>
    <property type="match status" value="1"/>
</dbReference>
<keyword evidence="4" id="KW-0611">Plant defense</keyword>
<dbReference type="InterPro" id="IPR058922">
    <property type="entry name" value="WHD_DRP"/>
</dbReference>
<evidence type="ECO:0000313" key="11">
    <source>
        <dbReference type="Proteomes" id="UP000596661"/>
    </source>
</evidence>
<dbReference type="InterPro" id="IPR036388">
    <property type="entry name" value="WH-like_DNA-bd_sf"/>
</dbReference>
<evidence type="ECO:0000259" key="6">
    <source>
        <dbReference type="Pfam" id="PF00931"/>
    </source>
</evidence>
<dbReference type="Pfam" id="PF25019">
    <property type="entry name" value="LRR_R13L1-DRL21"/>
    <property type="match status" value="1"/>
</dbReference>
<evidence type="ECO:0000259" key="8">
    <source>
        <dbReference type="Pfam" id="PF23559"/>
    </source>
</evidence>
<dbReference type="Gene3D" id="1.10.8.430">
    <property type="entry name" value="Helical domain of apoptotic protease-activating factors"/>
    <property type="match status" value="1"/>
</dbReference>
<evidence type="ECO:0000256" key="2">
    <source>
        <dbReference type="ARBA" id="ARBA00022737"/>
    </source>
</evidence>
<reference evidence="10" key="2">
    <citation type="submission" date="2021-03" db="UniProtKB">
        <authorList>
            <consortium name="EnsemblPlants"/>
        </authorList>
    </citation>
    <scope>IDENTIFICATION</scope>
</reference>